<keyword evidence="2" id="KW-1185">Reference proteome</keyword>
<protein>
    <submittedName>
        <fullName evidence="3">Phosphoglycerate mutase family protein</fullName>
    </submittedName>
</protein>
<dbReference type="AlphaFoldDB" id="A0A183DRP7"/>
<dbReference type="Proteomes" id="UP000271098">
    <property type="component" value="Unassembled WGS sequence"/>
</dbReference>
<dbReference type="OrthoDB" id="414418at2759"/>
<reference evidence="3" key="1">
    <citation type="submission" date="2016-06" db="UniProtKB">
        <authorList>
            <consortium name="WormBaseParasite"/>
        </authorList>
    </citation>
    <scope>IDENTIFICATION</scope>
</reference>
<accession>A0A183DRP7</accession>
<organism evidence="3">
    <name type="scientific">Gongylonema pulchrum</name>
    <dbReference type="NCBI Taxonomy" id="637853"/>
    <lineage>
        <taxon>Eukaryota</taxon>
        <taxon>Metazoa</taxon>
        <taxon>Ecdysozoa</taxon>
        <taxon>Nematoda</taxon>
        <taxon>Chromadorea</taxon>
        <taxon>Rhabditida</taxon>
        <taxon>Spirurina</taxon>
        <taxon>Spiruromorpha</taxon>
        <taxon>Spiruroidea</taxon>
        <taxon>Gongylonematidae</taxon>
        <taxon>Gongylonema</taxon>
    </lineage>
</organism>
<sequence length="196" mass="22234">MGAMTFWVVRHAEREDNISSAWRTTSKLKGDNSPLSKRGQVTEGCGTEMDLTCAKYKGEQSRLRLDRYLMNSPERFIRKPPLLVPARIHIVSTGPGGIPERTVAAPPSNDSSKGLDGINIELIRFEGHEFRKAMAIRFSQYLFERKIPSKWKESKMVLLRKMGDKDVLMNCLPLSLLIFCARIITCRLTEQSMNSS</sequence>
<name>A0A183DRP7_9BILA</name>
<evidence type="ECO:0000313" key="2">
    <source>
        <dbReference type="Proteomes" id="UP000271098"/>
    </source>
</evidence>
<evidence type="ECO:0000313" key="1">
    <source>
        <dbReference type="EMBL" id="VDN18710.1"/>
    </source>
</evidence>
<evidence type="ECO:0000313" key="3">
    <source>
        <dbReference type="WBParaSite" id="GPUH_0001140201-mRNA-1"/>
    </source>
</evidence>
<reference evidence="1 2" key="2">
    <citation type="submission" date="2018-11" db="EMBL/GenBank/DDBJ databases">
        <authorList>
            <consortium name="Pathogen Informatics"/>
        </authorList>
    </citation>
    <scope>NUCLEOTIDE SEQUENCE [LARGE SCALE GENOMIC DNA]</scope>
</reference>
<proteinExistence type="predicted"/>
<gene>
    <name evidence="1" type="ORF">GPUH_LOCUS11388</name>
</gene>
<dbReference type="WBParaSite" id="GPUH_0001140201-mRNA-1">
    <property type="protein sequence ID" value="GPUH_0001140201-mRNA-1"/>
    <property type="gene ID" value="GPUH_0001140201"/>
</dbReference>
<dbReference type="EMBL" id="UYRT01078526">
    <property type="protein sequence ID" value="VDN18710.1"/>
    <property type="molecule type" value="Genomic_DNA"/>
</dbReference>